<organism evidence="1 2">
    <name type="scientific">Brassica napus</name>
    <name type="common">Rape</name>
    <dbReference type="NCBI Taxonomy" id="3708"/>
    <lineage>
        <taxon>Eukaryota</taxon>
        <taxon>Viridiplantae</taxon>
        <taxon>Streptophyta</taxon>
        <taxon>Embryophyta</taxon>
        <taxon>Tracheophyta</taxon>
        <taxon>Spermatophyta</taxon>
        <taxon>Magnoliopsida</taxon>
        <taxon>eudicotyledons</taxon>
        <taxon>Gunneridae</taxon>
        <taxon>Pentapetalae</taxon>
        <taxon>rosids</taxon>
        <taxon>malvids</taxon>
        <taxon>Brassicales</taxon>
        <taxon>Brassicaceae</taxon>
        <taxon>Brassiceae</taxon>
        <taxon>Brassica</taxon>
    </lineage>
</organism>
<gene>
    <name evidence="1" type="ORF">HID58_058408</name>
</gene>
<accession>A0ABQ7ZPY7</accession>
<dbReference type="Proteomes" id="UP000824890">
    <property type="component" value="Unassembled WGS sequence"/>
</dbReference>
<proteinExistence type="predicted"/>
<evidence type="ECO:0000313" key="2">
    <source>
        <dbReference type="Proteomes" id="UP000824890"/>
    </source>
</evidence>
<dbReference type="EMBL" id="JAGKQM010000014">
    <property type="protein sequence ID" value="KAH0882312.1"/>
    <property type="molecule type" value="Genomic_DNA"/>
</dbReference>
<protein>
    <submittedName>
        <fullName evidence="1">Uncharacterized protein</fullName>
    </submittedName>
</protein>
<keyword evidence="2" id="KW-1185">Reference proteome</keyword>
<name>A0ABQ7ZPY7_BRANA</name>
<evidence type="ECO:0000313" key="1">
    <source>
        <dbReference type="EMBL" id="KAH0882312.1"/>
    </source>
</evidence>
<reference evidence="1 2" key="1">
    <citation type="submission" date="2021-05" db="EMBL/GenBank/DDBJ databases">
        <title>Genome Assembly of Synthetic Allotetraploid Brassica napus Reveals Homoeologous Exchanges between Subgenomes.</title>
        <authorList>
            <person name="Davis J.T."/>
        </authorList>
    </citation>
    <scope>NUCLEOTIDE SEQUENCE [LARGE SCALE GENOMIC DNA]</scope>
    <source>
        <strain evidence="2">cv. Da-Ae</strain>
        <tissue evidence="1">Seedling</tissue>
    </source>
</reference>
<comment type="caution">
    <text evidence="1">The sequence shown here is derived from an EMBL/GenBank/DDBJ whole genome shotgun (WGS) entry which is preliminary data.</text>
</comment>
<sequence>MLQKLVLGFVPGEGLARERFDLVTSPLYMVSWRGCGVISGGLEPSAVSSELRRILLPRSRVLRLGYAGGDGGSTLFRHVGSSMAPRWLFVDPLRYGPPLLCISMVLRVGDGGLPLEVCLSVHIASSSLLAPGRGLTSTVFCFSVLDKWRMSMRIELLLFGAWCQHLADSHIPVSKVVWRLSIWSLVVSTSPILASFGVGVLRFIDKEECKPGKITDYQLFQATSPILRHPRDKTHFLEINVNRRERSPEV</sequence>